<dbReference type="GO" id="GO:0032543">
    <property type="term" value="P:mitochondrial translation"/>
    <property type="evidence" value="ECO:0007669"/>
    <property type="project" value="TreeGrafter"/>
</dbReference>
<reference evidence="6 7" key="1">
    <citation type="submission" date="2018-10" db="EMBL/GenBank/DDBJ databases">
        <title>Complete genome sequence of Malassezia restricta CBS 7877.</title>
        <authorList>
            <person name="Morand S.C."/>
            <person name="Bertignac M."/>
            <person name="Iltis A."/>
            <person name="Kolder I."/>
            <person name="Pirovano W."/>
            <person name="Jourdain R."/>
            <person name="Clavaud C."/>
        </authorList>
    </citation>
    <scope>NUCLEOTIDE SEQUENCE [LARGE SCALE GENOMIC DNA]</scope>
    <source>
        <strain evidence="6 7">CBS 7877</strain>
    </source>
</reference>
<dbReference type="STRING" id="425264.A0A3G2S4M0"/>
<evidence type="ECO:0000313" key="6">
    <source>
        <dbReference type="EMBL" id="AYO42242.1"/>
    </source>
</evidence>
<dbReference type="InterPro" id="IPR036870">
    <property type="entry name" value="Ribosomal_bS18_sf"/>
</dbReference>
<proteinExistence type="inferred from homology"/>
<gene>
    <name evidence="6" type="primary">rps18</name>
    <name evidence="6" type="ORF">DNF11_1292</name>
</gene>
<evidence type="ECO:0000256" key="5">
    <source>
        <dbReference type="SAM" id="MobiDB-lite"/>
    </source>
</evidence>
<accession>A0A3G2S4M0</accession>
<feature type="region of interest" description="Disordered" evidence="5">
    <location>
        <begin position="1"/>
        <end position="53"/>
    </location>
</feature>
<dbReference type="GO" id="GO:0070181">
    <property type="term" value="F:small ribosomal subunit rRNA binding"/>
    <property type="evidence" value="ECO:0007669"/>
    <property type="project" value="TreeGrafter"/>
</dbReference>
<evidence type="ECO:0000256" key="2">
    <source>
        <dbReference type="ARBA" id="ARBA00022980"/>
    </source>
</evidence>
<comment type="similarity">
    <text evidence="1">Belongs to the bacterial ribosomal protein bS18 family.</text>
</comment>
<keyword evidence="7" id="KW-1185">Reference proteome</keyword>
<dbReference type="InterPro" id="IPR001648">
    <property type="entry name" value="Ribosomal_bS18"/>
</dbReference>
<dbReference type="GO" id="GO:0005763">
    <property type="term" value="C:mitochondrial small ribosomal subunit"/>
    <property type="evidence" value="ECO:0007669"/>
    <property type="project" value="TreeGrafter"/>
</dbReference>
<feature type="compositionally biased region" description="Basic and acidic residues" evidence="5">
    <location>
        <begin position="14"/>
        <end position="30"/>
    </location>
</feature>
<dbReference type="OrthoDB" id="21463at2759"/>
<evidence type="ECO:0000256" key="4">
    <source>
        <dbReference type="ARBA" id="ARBA00035264"/>
    </source>
</evidence>
<dbReference type="SUPFAM" id="SSF46911">
    <property type="entry name" value="Ribosomal protein S18"/>
    <property type="match status" value="1"/>
</dbReference>
<dbReference type="PANTHER" id="PTHR13479:SF40">
    <property type="entry name" value="SMALL RIBOSOMAL SUBUNIT PROTEIN BS18M"/>
    <property type="match status" value="1"/>
</dbReference>
<dbReference type="Gene3D" id="4.10.640.10">
    <property type="entry name" value="Ribosomal protein S18"/>
    <property type="match status" value="1"/>
</dbReference>
<evidence type="ECO:0000313" key="7">
    <source>
        <dbReference type="Proteomes" id="UP000269793"/>
    </source>
</evidence>
<sequence length="179" mass="20006">MLSNVPENEADDQSSQKKLDQLADFLESRPQKASQHSRGHRQKEQRSHLGDARLNLPNKVFQNGHYYDPQTLNPTNMSSIPPRVRTPLLGPSKREAMKNDPFYLLGINPAKPSLADDTYKNGAILSQFTTEMGRIQSRNVSGLTRKSQRQIGKAIRRARALGILPVLSRGHGRGGAGWR</sequence>
<organism evidence="6 7">
    <name type="scientific">Malassezia restricta (strain ATCC 96810 / NBRC 103918 / CBS 7877)</name>
    <name type="common">Seborrheic dermatitis infection agent</name>
    <dbReference type="NCBI Taxonomy" id="425264"/>
    <lineage>
        <taxon>Eukaryota</taxon>
        <taxon>Fungi</taxon>
        <taxon>Dikarya</taxon>
        <taxon>Basidiomycota</taxon>
        <taxon>Ustilaginomycotina</taxon>
        <taxon>Malasseziomycetes</taxon>
        <taxon>Malasseziales</taxon>
        <taxon>Malasseziaceae</taxon>
        <taxon>Malassezia</taxon>
    </lineage>
</organism>
<keyword evidence="2 6" id="KW-0689">Ribosomal protein</keyword>
<evidence type="ECO:0000256" key="3">
    <source>
        <dbReference type="ARBA" id="ARBA00023274"/>
    </source>
</evidence>
<dbReference type="PRINTS" id="PR00974">
    <property type="entry name" value="RIBOSOMALS18"/>
</dbReference>
<dbReference type="AlphaFoldDB" id="A0A3G2S4M0"/>
<keyword evidence="3" id="KW-0687">Ribonucleoprotein</keyword>
<dbReference type="HAMAP" id="MF_00270">
    <property type="entry name" value="Ribosomal_bS18"/>
    <property type="match status" value="1"/>
</dbReference>
<dbReference type="VEuPathDB" id="FungiDB:DNF11_1292"/>
<evidence type="ECO:0000256" key="1">
    <source>
        <dbReference type="ARBA" id="ARBA00005589"/>
    </source>
</evidence>
<dbReference type="EMBL" id="CP033149">
    <property type="protein sequence ID" value="AYO42242.1"/>
    <property type="molecule type" value="Genomic_DNA"/>
</dbReference>
<feature type="compositionally biased region" description="Basic and acidic residues" evidence="5">
    <location>
        <begin position="42"/>
        <end position="51"/>
    </location>
</feature>
<dbReference type="PANTHER" id="PTHR13479">
    <property type="entry name" value="30S RIBOSOMAL PROTEIN S18"/>
    <property type="match status" value="1"/>
</dbReference>
<dbReference type="Pfam" id="PF01084">
    <property type="entry name" value="Ribosomal_S18"/>
    <property type="match status" value="1"/>
</dbReference>
<protein>
    <recommendedName>
        <fullName evidence="4">Small ribosomal subunit protein bS18m</fullName>
    </recommendedName>
</protein>
<name>A0A3G2S4M0_MALR7</name>
<dbReference type="GO" id="GO:0003735">
    <property type="term" value="F:structural constituent of ribosome"/>
    <property type="evidence" value="ECO:0007669"/>
    <property type="project" value="InterPro"/>
</dbReference>
<dbReference type="Proteomes" id="UP000269793">
    <property type="component" value="Chromosome II"/>
</dbReference>